<name>A0A182RGV1_ANOFN</name>
<dbReference type="InterPro" id="IPR022242">
    <property type="entry name" value="TNP-like_C"/>
</dbReference>
<evidence type="ECO:0000313" key="2">
    <source>
        <dbReference type="EnsemblMetazoa" id="AFUN005460-PA"/>
    </source>
</evidence>
<organism evidence="2">
    <name type="scientific">Anopheles funestus</name>
    <name type="common">African malaria mosquito</name>
    <dbReference type="NCBI Taxonomy" id="62324"/>
    <lineage>
        <taxon>Eukaryota</taxon>
        <taxon>Metazoa</taxon>
        <taxon>Ecdysozoa</taxon>
        <taxon>Arthropoda</taxon>
        <taxon>Hexapoda</taxon>
        <taxon>Insecta</taxon>
        <taxon>Pterygota</taxon>
        <taxon>Neoptera</taxon>
        <taxon>Endopterygota</taxon>
        <taxon>Diptera</taxon>
        <taxon>Nematocera</taxon>
        <taxon>Culicoidea</taxon>
        <taxon>Culicidae</taxon>
        <taxon>Anophelinae</taxon>
        <taxon>Anopheles</taxon>
    </lineage>
</organism>
<dbReference type="Pfam" id="PF12596">
    <property type="entry name" value="Tnp_P_element_C"/>
    <property type="match status" value="1"/>
</dbReference>
<accession>A0A182RGV1</accession>
<dbReference type="EnsemblMetazoa" id="AFUN005460-RA">
    <property type="protein sequence ID" value="AFUN005460-PA"/>
    <property type="gene ID" value="AFUN005460"/>
</dbReference>
<proteinExistence type="predicted"/>
<dbReference type="AlphaFoldDB" id="A0A182RGV1"/>
<sequence>ITAQPLRDLVDGRLGSELTPLFKINFGHLVLSNQERQNVRRAAELLPHTTAVSLQWYLPTEKELANMIEIIDLWFSVSNSHNTNAKLHYKRSYTGSENQIKALDDMFEFISNMLVVGKNNMQIFQRSILMQINSLKMLFGDMKQKHNIVYLSTHKQHLLENFFSQLRQKGGTNDHPSPITCLYRIRLMILGKSPIFFKSVTDTAENSTFAEPDVFITTTGADENYNDQNVSQEHFVVATIFEGAEVVHDFETIETENELNSQNLDPIFNLNQHEQDGLEYKTIAIASLNLLLSICQQEDCIRHLIIYCNKELKWKKIFQQLHKDGNLVKTVQI</sequence>
<feature type="domain" description="Transposable element P transposase-like C-terminal" evidence="1">
    <location>
        <begin position="210"/>
        <end position="280"/>
    </location>
</feature>
<dbReference type="VEuPathDB" id="VectorBase:AFUN005460"/>
<dbReference type="STRING" id="62324.A0A182RGV1"/>
<reference evidence="2" key="1">
    <citation type="submission" date="2020-05" db="UniProtKB">
        <authorList>
            <consortium name="EnsemblMetazoa"/>
        </authorList>
    </citation>
    <scope>IDENTIFICATION</scope>
    <source>
        <strain evidence="2">FUMOZ</strain>
    </source>
</reference>
<evidence type="ECO:0000259" key="1">
    <source>
        <dbReference type="Pfam" id="PF12596"/>
    </source>
</evidence>
<protein>
    <recommendedName>
        <fullName evidence="1">Transposable element P transposase-like C-terminal domain-containing protein</fullName>
    </recommendedName>
</protein>